<keyword evidence="2" id="KW-0472">Membrane</keyword>
<evidence type="ECO:0000313" key="3">
    <source>
        <dbReference type="EMBL" id="PLS03312.1"/>
    </source>
</evidence>
<feature type="transmembrane region" description="Helical" evidence="2">
    <location>
        <begin position="215"/>
        <end position="233"/>
    </location>
</feature>
<feature type="transmembrane region" description="Helical" evidence="2">
    <location>
        <begin position="83"/>
        <end position="101"/>
    </location>
</feature>
<reference evidence="3 4" key="1">
    <citation type="submission" date="2017-11" db="EMBL/GenBank/DDBJ databases">
        <title>Comparitive Functional Genomics of Dry Heat Resistant strains isolated from the Viking Spacecraft.</title>
        <authorList>
            <person name="Seuylemezian A."/>
            <person name="Cooper K."/>
            <person name="Vaishampayan P."/>
        </authorList>
    </citation>
    <scope>NUCLEOTIDE SEQUENCE [LARGE SCALE GENOMIC DNA]</scope>
    <source>
        <strain evidence="3 4">V32-6</strain>
    </source>
</reference>
<keyword evidence="2" id="KW-1133">Transmembrane helix</keyword>
<dbReference type="EMBL" id="PGVE01000058">
    <property type="protein sequence ID" value="PLS03312.1"/>
    <property type="molecule type" value="Genomic_DNA"/>
</dbReference>
<dbReference type="Proteomes" id="UP000234950">
    <property type="component" value="Unassembled WGS sequence"/>
</dbReference>
<gene>
    <name evidence="3" type="ORF">CVD27_15150</name>
</gene>
<sequence length="256" mass="29805">MDSYSNTDQEVQKVDAEEFKDRDYPTRYKEEKEPEERGYKQWIMGRKKKKVDKEGEAEVFSPSKSRSKSSNKKKKGNMIPLKLVFKLLVVAVVCYNFYFIWNFMNDPIGNFTFYHTLSVLGICAGINFIAAWILFYKSSFMRFYLSLVAILGSFGYYFYVNYTNHSFMGNNLKTSVLVIISVLMIISPKVNYYLKSIVLLLIPTIGIYLNSNKFALVWALMLSAGFILLFRVSKSRAKSKAKKKEDRERRKQKQSA</sequence>
<feature type="compositionally biased region" description="Basic residues" evidence="1">
    <location>
        <begin position="65"/>
        <end position="74"/>
    </location>
</feature>
<name>A0A2N5HCR9_9BACI</name>
<accession>A0A2N5HCR9</accession>
<dbReference type="RefSeq" id="WP_101648735.1">
    <property type="nucleotide sequence ID" value="NZ_PGVE01000058.1"/>
</dbReference>
<dbReference type="OrthoDB" id="2850670at2"/>
<evidence type="ECO:0000313" key="4">
    <source>
        <dbReference type="Proteomes" id="UP000234950"/>
    </source>
</evidence>
<keyword evidence="2" id="KW-0812">Transmembrane</keyword>
<feature type="transmembrane region" description="Helical" evidence="2">
    <location>
        <begin position="143"/>
        <end position="160"/>
    </location>
</feature>
<evidence type="ECO:0000256" key="2">
    <source>
        <dbReference type="SAM" id="Phobius"/>
    </source>
</evidence>
<protein>
    <submittedName>
        <fullName evidence="3">Uncharacterized protein</fullName>
    </submittedName>
</protein>
<feature type="region of interest" description="Disordered" evidence="1">
    <location>
        <begin position="236"/>
        <end position="256"/>
    </location>
</feature>
<feature type="transmembrane region" description="Helical" evidence="2">
    <location>
        <begin position="166"/>
        <end position="185"/>
    </location>
</feature>
<proteinExistence type="predicted"/>
<organism evidence="3 4">
    <name type="scientific">Neobacillus cucumis</name>
    <dbReference type="NCBI Taxonomy" id="1740721"/>
    <lineage>
        <taxon>Bacteria</taxon>
        <taxon>Bacillati</taxon>
        <taxon>Bacillota</taxon>
        <taxon>Bacilli</taxon>
        <taxon>Bacillales</taxon>
        <taxon>Bacillaceae</taxon>
        <taxon>Neobacillus</taxon>
    </lineage>
</organism>
<feature type="region of interest" description="Disordered" evidence="1">
    <location>
        <begin position="1"/>
        <end position="74"/>
    </location>
</feature>
<feature type="transmembrane region" description="Helical" evidence="2">
    <location>
        <begin position="192"/>
        <end position="209"/>
    </location>
</feature>
<keyword evidence="4" id="KW-1185">Reference proteome</keyword>
<feature type="compositionally biased region" description="Basic and acidic residues" evidence="1">
    <location>
        <begin position="10"/>
        <end position="39"/>
    </location>
</feature>
<evidence type="ECO:0000256" key="1">
    <source>
        <dbReference type="SAM" id="MobiDB-lite"/>
    </source>
</evidence>
<comment type="caution">
    <text evidence="3">The sequence shown here is derived from an EMBL/GenBank/DDBJ whole genome shotgun (WGS) entry which is preliminary data.</text>
</comment>
<dbReference type="AlphaFoldDB" id="A0A2N5HCR9"/>
<feature type="transmembrane region" description="Helical" evidence="2">
    <location>
        <begin position="113"/>
        <end position="136"/>
    </location>
</feature>